<protein>
    <recommendedName>
        <fullName evidence="4">Helicase C-terminal domain-containing protein</fullName>
    </recommendedName>
</protein>
<organism evidence="3">
    <name type="scientific">Micromonospora sp. CCTCC AA 2012012</name>
    <dbReference type="NCBI Taxonomy" id="3111921"/>
    <lineage>
        <taxon>Bacteria</taxon>
        <taxon>Bacillati</taxon>
        <taxon>Actinomycetota</taxon>
        <taxon>Actinomycetes</taxon>
        <taxon>Micromonosporales</taxon>
        <taxon>Micromonosporaceae</taxon>
        <taxon>Micromonospora</taxon>
    </lineage>
</organism>
<feature type="region of interest" description="Disordered" evidence="1">
    <location>
        <begin position="107"/>
        <end position="160"/>
    </location>
</feature>
<name>A0AAU8H870_9ACTN</name>
<proteinExistence type="predicted"/>
<dbReference type="EMBL" id="CP159342">
    <property type="protein sequence ID" value="XCH72557.1"/>
    <property type="molecule type" value="Genomic_DNA"/>
</dbReference>
<reference evidence="3" key="2">
    <citation type="submission" date="2024-06" db="EMBL/GenBank/DDBJ databases">
        <title>Micromonospora mangrovi CCTCC AA 2012012 genome sequences.</title>
        <authorList>
            <person name="Gao J."/>
        </authorList>
    </citation>
    <scope>NUCLEOTIDE SEQUENCE</scope>
    <source>
        <strain evidence="3">CCTCC AA 2012012</strain>
    </source>
</reference>
<dbReference type="AlphaFoldDB" id="A0AAU8H870"/>
<reference evidence="2" key="1">
    <citation type="submission" date="2024-01" db="EMBL/GenBank/DDBJ databases">
        <title>The genome sequence of Micromonospora mangrovi CCTCC AA 2012012.</title>
        <authorList>
            <person name="Gao J."/>
        </authorList>
    </citation>
    <scope>NUCLEOTIDE SEQUENCE</scope>
    <source>
        <strain evidence="2">CCTCC AA 2012012</strain>
    </source>
</reference>
<evidence type="ECO:0000313" key="3">
    <source>
        <dbReference type="EMBL" id="XCH72557.1"/>
    </source>
</evidence>
<gene>
    <name evidence="3" type="ORF">ABUL08_19805</name>
    <name evidence="2" type="ORF">VK199_19735</name>
</gene>
<evidence type="ECO:0000313" key="2">
    <source>
        <dbReference type="EMBL" id="XBP91859.1"/>
    </source>
</evidence>
<evidence type="ECO:0008006" key="4">
    <source>
        <dbReference type="Google" id="ProtNLM"/>
    </source>
</evidence>
<dbReference type="EMBL" id="CP157762">
    <property type="protein sequence ID" value="XBP91859.1"/>
    <property type="molecule type" value="Genomic_DNA"/>
</dbReference>
<dbReference type="RefSeq" id="WP_350931412.1">
    <property type="nucleotide sequence ID" value="NZ_CP157762.1"/>
</dbReference>
<sequence length="160" mass="17105">MSDFSAITRQRAALTTIADAIVAASVGRDLQVIMDCPNTHLALVDRLAQALHARGRACHCLPTQSPQEDAGDLAATRQEHDSTVVVITSGSVTESHHPVQRVSISVTAAATGTPDDTVDQEGRDNRAGESAQPDIVLDYRDPDGPRIRHLAPRLTADDRP</sequence>
<evidence type="ECO:0000256" key="1">
    <source>
        <dbReference type="SAM" id="MobiDB-lite"/>
    </source>
</evidence>
<feature type="compositionally biased region" description="Basic and acidic residues" evidence="1">
    <location>
        <begin position="137"/>
        <end position="146"/>
    </location>
</feature>
<accession>A0AAU8H870</accession>